<protein>
    <submittedName>
        <fullName evidence="1">Uncharacterized protein</fullName>
    </submittedName>
</protein>
<evidence type="ECO:0000313" key="2">
    <source>
        <dbReference type="Proteomes" id="UP000257139"/>
    </source>
</evidence>
<evidence type="ECO:0000313" key="1">
    <source>
        <dbReference type="EMBL" id="SPC25596.1"/>
    </source>
</evidence>
<dbReference type="EMBL" id="OGUU01000045">
    <property type="protein sequence ID" value="SPC25596.1"/>
    <property type="molecule type" value="Genomic_DNA"/>
</dbReference>
<accession>A0A7Z7JFF6</accession>
<dbReference type="AlphaFoldDB" id="A0A7Z7JFF6"/>
<gene>
    <name evidence="1" type="ORF">CBM2594_U10097</name>
</gene>
<reference evidence="1 2" key="1">
    <citation type="submission" date="2018-01" db="EMBL/GenBank/DDBJ databases">
        <authorList>
            <person name="Clerissi C."/>
        </authorList>
    </citation>
    <scope>NUCLEOTIDE SEQUENCE [LARGE SCALE GENOMIC DNA]</scope>
    <source>
        <strain evidence="1">Cupriavidus taiwanensis STM 6021</strain>
    </source>
</reference>
<comment type="caution">
    <text evidence="1">The sequence shown here is derived from an EMBL/GenBank/DDBJ whole genome shotgun (WGS) entry which is preliminary data.</text>
</comment>
<organism evidence="1 2">
    <name type="scientific">Cupriavidus taiwanensis</name>
    <dbReference type="NCBI Taxonomy" id="164546"/>
    <lineage>
        <taxon>Bacteria</taxon>
        <taxon>Pseudomonadati</taxon>
        <taxon>Pseudomonadota</taxon>
        <taxon>Betaproteobacteria</taxon>
        <taxon>Burkholderiales</taxon>
        <taxon>Burkholderiaceae</taxon>
        <taxon>Cupriavidus</taxon>
    </lineage>
</organism>
<dbReference type="RefSeq" id="WP_116328383.1">
    <property type="nucleotide sequence ID" value="NZ_OFSW01000032.1"/>
</dbReference>
<sequence>MKITETYKSVAALIGIPLAEMGTHAQAWLQPGVFAQMRLKSGEPEMNWSMYEDDAERATFHGVARVDDEAEEVVFRDEDVHTNFLQFCEAVRLIAAKQG</sequence>
<name>A0A7Z7JFF6_9BURK</name>
<proteinExistence type="predicted"/>
<dbReference type="Proteomes" id="UP000257139">
    <property type="component" value="Unassembled WGS sequence"/>
</dbReference>